<dbReference type="GO" id="GO:0006935">
    <property type="term" value="P:chemotaxis"/>
    <property type="evidence" value="ECO:0007669"/>
    <property type="project" value="InterPro"/>
</dbReference>
<evidence type="ECO:0000313" key="3">
    <source>
        <dbReference type="Proteomes" id="UP000184442"/>
    </source>
</evidence>
<dbReference type="Proteomes" id="UP000184442">
    <property type="component" value="Unassembled WGS sequence"/>
</dbReference>
<dbReference type="EMBL" id="FQZS01000019">
    <property type="protein sequence ID" value="SHJ18137.1"/>
    <property type="molecule type" value="Genomic_DNA"/>
</dbReference>
<dbReference type="Pfam" id="PF01584">
    <property type="entry name" value="CheW"/>
    <property type="match status" value="1"/>
</dbReference>
<dbReference type="Gene3D" id="2.40.50.180">
    <property type="entry name" value="CheA-289, Domain 4"/>
    <property type="match status" value="1"/>
</dbReference>
<dbReference type="InterPro" id="IPR039315">
    <property type="entry name" value="CheW"/>
</dbReference>
<evidence type="ECO:0000313" key="2">
    <source>
        <dbReference type="EMBL" id="SHJ18137.1"/>
    </source>
</evidence>
<dbReference type="GO" id="GO:0007165">
    <property type="term" value="P:signal transduction"/>
    <property type="evidence" value="ECO:0007669"/>
    <property type="project" value="InterPro"/>
</dbReference>
<proteinExistence type="predicted"/>
<protein>
    <submittedName>
        <fullName evidence="2">Purine-binding chemotaxis protein CheW</fullName>
    </submittedName>
</protein>
<dbReference type="STRING" id="1122184.SAMN02745176_02671"/>
<name>A0A1M6H7G5_9FIRM</name>
<dbReference type="Gene3D" id="2.30.30.40">
    <property type="entry name" value="SH3 Domains"/>
    <property type="match status" value="1"/>
</dbReference>
<dbReference type="InterPro" id="IPR002545">
    <property type="entry name" value="CheW-lke_dom"/>
</dbReference>
<organism evidence="2 3">
    <name type="scientific">Lutispora thermophila DSM 19022</name>
    <dbReference type="NCBI Taxonomy" id="1122184"/>
    <lineage>
        <taxon>Bacteria</taxon>
        <taxon>Bacillati</taxon>
        <taxon>Bacillota</taxon>
        <taxon>Clostridia</taxon>
        <taxon>Lutisporales</taxon>
        <taxon>Lutisporaceae</taxon>
        <taxon>Lutispora</taxon>
    </lineage>
</organism>
<dbReference type="PANTHER" id="PTHR22617:SF23">
    <property type="entry name" value="CHEMOTAXIS PROTEIN CHEW"/>
    <property type="match status" value="1"/>
</dbReference>
<dbReference type="InterPro" id="IPR036061">
    <property type="entry name" value="CheW-like_dom_sf"/>
</dbReference>
<dbReference type="SMART" id="SM00260">
    <property type="entry name" value="CheW"/>
    <property type="match status" value="1"/>
</dbReference>
<keyword evidence="3" id="KW-1185">Reference proteome</keyword>
<dbReference type="RefSeq" id="WP_073026674.1">
    <property type="nucleotide sequence ID" value="NZ_FQZS01000019.1"/>
</dbReference>
<feature type="domain" description="CheW-like" evidence="1">
    <location>
        <begin position="3"/>
        <end position="146"/>
    </location>
</feature>
<dbReference type="OrthoDB" id="9794382at2"/>
<gene>
    <name evidence="2" type="ORF">SAMN02745176_02671</name>
</gene>
<dbReference type="SUPFAM" id="SSF50341">
    <property type="entry name" value="CheW-like"/>
    <property type="match status" value="1"/>
</dbReference>
<accession>A0A1M6H7G5</accession>
<reference evidence="2 3" key="1">
    <citation type="submission" date="2016-11" db="EMBL/GenBank/DDBJ databases">
        <authorList>
            <person name="Jaros S."/>
            <person name="Januszkiewicz K."/>
            <person name="Wedrychowicz H."/>
        </authorList>
    </citation>
    <scope>NUCLEOTIDE SEQUENCE [LARGE SCALE GENOMIC DNA]</scope>
    <source>
        <strain evidence="2 3">DSM 19022</strain>
    </source>
</reference>
<dbReference type="AlphaFoldDB" id="A0A1M6H7G5"/>
<dbReference type="PANTHER" id="PTHR22617">
    <property type="entry name" value="CHEMOTAXIS SENSOR HISTIDINE KINASE-RELATED"/>
    <property type="match status" value="1"/>
</dbReference>
<evidence type="ECO:0000259" key="1">
    <source>
        <dbReference type="PROSITE" id="PS50851"/>
    </source>
</evidence>
<dbReference type="PROSITE" id="PS50851">
    <property type="entry name" value="CHEW"/>
    <property type="match status" value="1"/>
</dbReference>
<sequence>MSNAQFIIFELEKQQYGIRIDFVNGINKLKDFLIYNVPNSPTFIEGIINLRGKVIPLYNLRKRFNLANNNITKEDEILIAIVDDFMIGLIVNEVIDIVKISDEDIEPTNRLFSNNIYSTFISGIAKTNEHMIIILDVQKVLTAEEQDLVVPLIEGQNIEAINDKI</sequence>
<dbReference type="GO" id="GO:0005829">
    <property type="term" value="C:cytosol"/>
    <property type="evidence" value="ECO:0007669"/>
    <property type="project" value="TreeGrafter"/>
</dbReference>